<dbReference type="PANTHER" id="PTHR38588:SF1">
    <property type="entry name" value="BLL0334 PROTEIN"/>
    <property type="match status" value="1"/>
</dbReference>
<keyword evidence="2" id="KW-0812">Transmembrane</keyword>
<keyword evidence="2" id="KW-0472">Membrane</keyword>
<keyword evidence="2" id="KW-1133">Transmembrane helix</keyword>
<feature type="transmembrane region" description="Helical" evidence="2">
    <location>
        <begin position="183"/>
        <end position="204"/>
    </location>
</feature>
<evidence type="ECO:0000256" key="2">
    <source>
        <dbReference type="SAM" id="Phobius"/>
    </source>
</evidence>
<evidence type="ECO:0000313" key="4">
    <source>
        <dbReference type="Proteomes" id="UP001165136"/>
    </source>
</evidence>
<dbReference type="InterPro" id="IPR010419">
    <property type="entry name" value="CO_DH_gsu"/>
</dbReference>
<dbReference type="PANTHER" id="PTHR38588">
    <property type="entry name" value="BLL0334 PROTEIN"/>
    <property type="match status" value="1"/>
</dbReference>
<dbReference type="Pfam" id="PF06240">
    <property type="entry name" value="COXG"/>
    <property type="match status" value="1"/>
</dbReference>
<reference evidence="3" key="1">
    <citation type="submission" date="2023-03" db="EMBL/GenBank/DDBJ databases">
        <title>Amycolatopsis taiwanensis NBRC 103393.</title>
        <authorList>
            <person name="Ichikawa N."/>
            <person name="Sato H."/>
            <person name="Tonouchi N."/>
        </authorList>
    </citation>
    <scope>NUCLEOTIDE SEQUENCE</scope>
    <source>
        <strain evidence="3">NBRC 103393</strain>
    </source>
</reference>
<dbReference type="RefSeq" id="WP_285489563.1">
    <property type="nucleotide sequence ID" value="NZ_BSTI01000022.1"/>
</dbReference>
<gene>
    <name evidence="3" type="ORF">Atai01_69740</name>
</gene>
<dbReference type="AlphaFoldDB" id="A0A9W6VJ49"/>
<dbReference type="InterPro" id="IPR023393">
    <property type="entry name" value="START-like_dom_sf"/>
</dbReference>
<organism evidence="3 4">
    <name type="scientific">Amycolatopsis taiwanensis</name>
    <dbReference type="NCBI Taxonomy" id="342230"/>
    <lineage>
        <taxon>Bacteria</taxon>
        <taxon>Bacillati</taxon>
        <taxon>Actinomycetota</taxon>
        <taxon>Actinomycetes</taxon>
        <taxon>Pseudonocardiales</taxon>
        <taxon>Pseudonocardiaceae</taxon>
        <taxon>Amycolatopsis</taxon>
    </lineage>
</organism>
<keyword evidence="4" id="KW-1185">Reference proteome</keyword>
<evidence type="ECO:0000313" key="3">
    <source>
        <dbReference type="EMBL" id="GLY70355.1"/>
    </source>
</evidence>
<dbReference type="Gene3D" id="3.30.530.20">
    <property type="match status" value="1"/>
</dbReference>
<dbReference type="SUPFAM" id="SSF55961">
    <property type="entry name" value="Bet v1-like"/>
    <property type="match status" value="1"/>
</dbReference>
<dbReference type="CDD" id="cd07823">
    <property type="entry name" value="SRPBCC_5"/>
    <property type="match status" value="1"/>
</dbReference>
<feature type="region of interest" description="Disordered" evidence="1">
    <location>
        <begin position="146"/>
        <end position="168"/>
    </location>
</feature>
<protein>
    <recommendedName>
        <fullName evidence="5">Carbon monoxide dehydrogenase</fullName>
    </recommendedName>
</protein>
<dbReference type="Proteomes" id="UP001165136">
    <property type="component" value="Unassembled WGS sequence"/>
</dbReference>
<proteinExistence type="predicted"/>
<sequence>MRLHHEFTLPVPPEQAWHTLLDVPRVARCLPGATLDRVDGDEFSGRVMLKVGPLRMAYLGDVRITERDETARRLVLSGAGKEFRGSGTAEANVTAALEHNGAGTLVALDTELALTGRAAQFGRGLVNEVAGDLIGQFADRLSVEMRNGGEPAPELPPEPVAAPATAGPAGESLDHLAMVRPLLASRAAAVAGGLVALALAFVLGRLGRRR</sequence>
<dbReference type="EMBL" id="BSTI01000022">
    <property type="protein sequence ID" value="GLY70355.1"/>
    <property type="molecule type" value="Genomic_DNA"/>
</dbReference>
<evidence type="ECO:0000256" key="1">
    <source>
        <dbReference type="SAM" id="MobiDB-lite"/>
    </source>
</evidence>
<evidence type="ECO:0008006" key="5">
    <source>
        <dbReference type="Google" id="ProtNLM"/>
    </source>
</evidence>
<comment type="caution">
    <text evidence="3">The sequence shown here is derived from an EMBL/GenBank/DDBJ whole genome shotgun (WGS) entry which is preliminary data.</text>
</comment>
<accession>A0A9W6VJ49</accession>
<name>A0A9W6VJ49_9PSEU</name>